<gene>
    <name evidence="3" type="ORF">ISU07_09185</name>
</gene>
<protein>
    <submittedName>
        <fullName evidence="3">TIGR03618 family F420-dependent PPOX class oxidoreductase</fullName>
    </submittedName>
</protein>
<dbReference type="Gene3D" id="2.30.110.10">
    <property type="entry name" value="Electron Transport, Fmn-binding Protein, Chain A"/>
    <property type="match status" value="1"/>
</dbReference>
<sequence length="134" mass="15349">MARPPFPDDVRELLSRPLPAVVATLRSDGMPVTVATWYLLEDDGRILVNMDHSRVRVKHLRRDPRIALTALADDWYTHVSVNGTVDGVTEDVGLVDIDRLSQHYRGQPYRNRTSRRFSARIVVEQWQGWGATRT</sequence>
<dbReference type="InterPro" id="IPR052019">
    <property type="entry name" value="F420H2_bilvrd_red/Heme_oxyg"/>
</dbReference>
<evidence type="ECO:0000313" key="4">
    <source>
        <dbReference type="Proteomes" id="UP000640489"/>
    </source>
</evidence>
<dbReference type="PANTHER" id="PTHR35176">
    <property type="entry name" value="HEME OXYGENASE HI_0854-RELATED"/>
    <property type="match status" value="1"/>
</dbReference>
<dbReference type="GO" id="GO:0070967">
    <property type="term" value="F:coenzyme F420 binding"/>
    <property type="evidence" value="ECO:0007669"/>
    <property type="project" value="TreeGrafter"/>
</dbReference>
<dbReference type="GO" id="GO:0016627">
    <property type="term" value="F:oxidoreductase activity, acting on the CH-CH group of donors"/>
    <property type="evidence" value="ECO:0007669"/>
    <property type="project" value="TreeGrafter"/>
</dbReference>
<organism evidence="3 4">
    <name type="scientific">Nocardioides islandensis</name>
    <dbReference type="NCBI Taxonomy" id="433663"/>
    <lineage>
        <taxon>Bacteria</taxon>
        <taxon>Bacillati</taxon>
        <taxon>Actinomycetota</taxon>
        <taxon>Actinomycetes</taxon>
        <taxon>Propionibacteriales</taxon>
        <taxon>Nocardioidaceae</taxon>
        <taxon>Nocardioides</taxon>
    </lineage>
</organism>
<dbReference type="SUPFAM" id="SSF50475">
    <property type="entry name" value="FMN-binding split barrel"/>
    <property type="match status" value="1"/>
</dbReference>
<comment type="caution">
    <text evidence="3">The sequence shown here is derived from an EMBL/GenBank/DDBJ whole genome shotgun (WGS) entry which is preliminary data.</text>
</comment>
<dbReference type="NCBIfam" id="TIGR03618">
    <property type="entry name" value="Rv1155_F420"/>
    <property type="match status" value="1"/>
</dbReference>
<dbReference type="InterPro" id="IPR012349">
    <property type="entry name" value="Split_barrel_FMN-bd"/>
</dbReference>
<dbReference type="RefSeq" id="WP_194706493.1">
    <property type="nucleotide sequence ID" value="NZ_JADKPN010000004.1"/>
</dbReference>
<evidence type="ECO:0000313" key="3">
    <source>
        <dbReference type="EMBL" id="MBF4763301.1"/>
    </source>
</evidence>
<dbReference type="InterPro" id="IPR011576">
    <property type="entry name" value="Pyridox_Oxase_N"/>
</dbReference>
<accession>A0A930YCL4</accession>
<dbReference type="EMBL" id="JADKPN010000004">
    <property type="protein sequence ID" value="MBF4763301.1"/>
    <property type="molecule type" value="Genomic_DNA"/>
</dbReference>
<dbReference type="PANTHER" id="PTHR35176:SF6">
    <property type="entry name" value="HEME OXYGENASE HI_0854-RELATED"/>
    <property type="match status" value="1"/>
</dbReference>
<dbReference type="GO" id="GO:0005829">
    <property type="term" value="C:cytosol"/>
    <property type="evidence" value="ECO:0007669"/>
    <property type="project" value="TreeGrafter"/>
</dbReference>
<feature type="domain" description="Pyridoxamine 5'-phosphate oxidase N-terminal" evidence="2">
    <location>
        <begin position="7"/>
        <end position="129"/>
    </location>
</feature>
<proteinExistence type="predicted"/>
<keyword evidence="1" id="KW-0560">Oxidoreductase</keyword>
<reference evidence="3" key="1">
    <citation type="submission" date="2020-11" db="EMBL/GenBank/DDBJ databases">
        <title>Nocardioides sp. nov., isolated from Soil of Cynanchum wilfordii Hemsley rhizosphere.</title>
        <authorList>
            <person name="Lee J.-S."/>
            <person name="Suh M.K."/>
            <person name="Kim J.-S."/>
        </authorList>
    </citation>
    <scope>NUCLEOTIDE SEQUENCE</scope>
    <source>
        <strain evidence="3">KCTC 19275</strain>
    </source>
</reference>
<evidence type="ECO:0000256" key="1">
    <source>
        <dbReference type="ARBA" id="ARBA00023002"/>
    </source>
</evidence>
<dbReference type="Pfam" id="PF01243">
    <property type="entry name" value="PNPOx_N"/>
    <property type="match status" value="1"/>
</dbReference>
<dbReference type="InterPro" id="IPR019920">
    <property type="entry name" value="F420-binding_dom_put"/>
</dbReference>
<name>A0A930YCL4_9ACTN</name>
<dbReference type="AlphaFoldDB" id="A0A930YCL4"/>
<keyword evidence="4" id="KW-1185">Reference proteome</keyword>
<evidence type="ECO:0000259" key="2">
    <source>
        <dbReference type="Pfam" id="PF01243"/>
    </source>
</evidence>
<dbReference type="Proteomes" id="UP000640489">
    <property type="component" value="Unassembled WGS sequence"/>
</dbReference>